<comment type="similarity">
    <text evidence="2 11 12">Belongs to the RPAP2 family.</text>
</comment>
<organism evidence="15 16">
    <name type="scientific">Phaeomoniella chlamydospora</name>
    <name type="common">Phaeoacremonium chlamydosporum</name>
    <dbReference type="NCBI Taxonomy" id="158046"/>
    <lineage>
        <taxon>Eukaryota</taxon>
        <taxon>Fungi</taxon>
        <taxon>Dikarya</taxon>
        <taxon>Ascomycota</taxon>
        <taxon>Pezizomycotina</taxon>
        <taxon>Eurotiomycetes</taxon>
        <taxon>Chaetothyriomycetidae</taxon>
        <taxon>Phaeomoniellales</taxon>
        <taxon>Phaeomoniellaceae</taxon>
        <taxon>Phaeomoniella</taxon>
    </lineage>
</organism>
<accession>A0A0G2EGE5</accession>
<comment type="caution">
    <text evidence="15">The sequence shown here is derived from an EMBL/GenBank/DDBJ whole genome shotgun (WGS) entry which is preliminary data.</text>
</comment>
<keyword evidence="8 12" id="KW-0539">Nucleus</keyword>
<reference evidence="15 16" key="2">
    <citation type="submission" date="2015-05" db="EMBL/GenBank/DDBJ databases">
        <authorList>
            <person name="Morales-Cruz A."/>
            <person name="Amrine K.C."/>
            <person name="Cantu D."/>
        </authorList>
    </citation>
    <scope>NUCLEOTIDE SEQUENCE [LARGE SCALE GENOMIC DNA]</scope>
    <source>
        <strain evidence="15">UCRPC4</strain>
    </source>
</reference>
<evidence type="ECO:0000256" key="6">
    <source>
        <dbReference type="ARBA" id="ARBA00022833"/>
    </source>
</evidence>
<comment type="catalytic activity">
    <reaction evidence="10 12">
        <text>O-phospho-L-threonyl-[protein] + H2O = L-threonyl-[protein] + phosphate</text>
        <dbReference type="Rhea" id="RHEA:47004"/>
        <dbReference type="Rhea" id="RHEA-COMP:11060"/>
        <dbReference type="Rhea" id="RHEA-COMP:11605"/>
        <dbReference type="ChEBI" id="CHEBI:15377"/>
        <dbReference type="ChEBI" id="CHEBI:30013"/>
        <dbReference type="ChEBI" id="CHEBI:43474"/>
        <dbReference type="ChEBI" id="CHEBI:61977"/>
        <dbReference type="EC" id="3.1.3.16"/>
    </reaction>
</comment>
<evidence type="ECO:0000256" key="11">
    <source>
        <dbReference type="PROSITE-ProRule" id="PRU00812"/>
    </source>
</evidence>
<keyword evidence="6 12" id="KW-0862">Zinc</keyword>
<dbReference type="InterPro" id="IPR038534">
    <property type="entry name" value="Rtr1/RPAP2_sf"/>
</dbReference>
<evidence type="ECO:0000256" key="8">
    <source>
        <dbReference type="ARBA" id="ARBA00023242"/>
    </source>
</evidence>
<dbReference type="PROSITE" id="PS51479">
    <property type="entry name" value="ZF_RTR1"/>
    <property type="match status" value="1"/>
</dbReference>
<comment type="function">
    <text evidence="12">Putative RNA polymerase II subunit B1 C-terminal domain (CTD) phosphatase involved in RNA polymerase II transcription regulation.</text>
</comment>
<dbReference type="GO" id="GO:0005737">
    <property type="term" value="C:cytoplasm"/>
    <property type="evidence" value="ECO:0007669"/>
    <property type="project" value="TreeGrafter"/>
</dbReference>
<feature type="region of interest" description="Disordered" evidence="13">
    <location>
        <begin position="1"/>
        <end position="21"/>
    </location>
</feature>
<protein>
    <recommendedName>
        <fullName evidence="12">RNA polymerase II subunit B1 CTD phosphatase RPAP2 homolog</fullName>
        <ecNumber evidence="12">3.1.3.16</ecNumber>
    </recommendedName>
</protein>
<proteinExistence type="inferred from homology"/>
<dbReference type="GO" id="GO:0008420">
    <property type="term" value="F:RNA polymerase II CTD heptapeptide repeat phosphatase activity"/>
    <property type="evidence" value="ECO:0007669"/>
    <property type="project" value="UniProtKB-UniRule"/>
</dbReference>
<feature type="compositionally biased region" description="Polar residues" evidence="13">
    <location>
        <begin position="179"/>
        <end position="191"/>
    </location>
</feature>
<keyword evidence="16" id="KW-1185">Reference proteome</keyword>
<feature type="region of interest" description="Disordered" evidence="13">
    <location>
        <begin position="227"/>
        <end position="290"/>
    </location>
</feature>
<dbReference type="GO" id="GO:0005634">
    <property type="term" value="C:nucleus"/>
    <property type="evidence" value="ECO:0007669"/>
    <property type="project" value="UniProtKB-SubCell"/>
</dbReference>
<evidence type="ECO:0000256" key="9">
    <source>
        <dbReference type="ARBA" id="ARBA00047761"/>
    </source>
</evidence>
<dbReference type="Proteomes" id="UP000053317">
    <property type="component" value="Unassembled WGS sequence"/>
</dbReference>
<dbReference type="InterPro" id="IPR039693">
    <property type="entry name" value="Rtr1/RPAP2"/>
</dbReference>
<dbReference type="InterPro" id="IPR007308">
    <property type="entry name" value="Rtr1/RPAP2_dom"/>
</dbReference>
<dbReference type="EC" id="3.1.3.16" evidence="12"/>
<dbReference type="Gene3D" id="1.25.40.820">
    <property type="match status" value="1"/>
</dbReference>
<dbReference type="OrthoDB" id="2590500at2759"/>
<comment type="subcellular location">
    <subcellularLocation>
        <location evidence="1 12">Nucleus</location>
    </subcellularLocation>
</comment>
<evidence type="ECO:0000256" key="13">
    <source>
        <dbReference type="SAM" id="MobiDB-lite"/>
    </source>
</evidence>
<reference evidence="15 16" key="1">
    <citation type="submission" date="2015-05" db="EMBL/GenBank/DDBJ databases">
        <title>Distinctive expansion of gene families associated with plant cell wall degradation and secondary metabolism in the genomes of grapevine trunk pathogens.</title>
        <authorList>
            <person name="Lawrence D.P."/>
            <person name="Travadon R."/>
            <person name="Rolshausen P.E."/>
            <person name="Baumgartner K."/>
        </authorList>
    </citation>
    <scope>NUCLEOTIDE SEQUENCE [LARGE SCALE GENOMIC DNA]</scope>
    <source>
        <strain evidence="15">UCRPC4</strain>
    </source>
</reference>
<evidence type="ECO:0000256" key="2">
    <source>
        <dbReference type="ARBA" id="ARBA00005676"/>
    </source>
</evidence>
<dbReference type="GO" id="GO:0008270">
    <property type="term" value="F:zinc ion binding"/>
    <property type="evidence" value="ECO:0007669"/>
    <property type="project" value="UniProtKB-KW"/>
</dbReference>
<evidence type="ECO:0000256" key="5">
    <source>
        <dbReference type="ARBA" id="ARBA00022801"/>
    </source>
</evidence>
<feature type="compositionally biased region" description="Basic and acidic residues" evidence="13">
    <location>
        <begin position="227"/>
        <end position="248"/>
    </location>
</feature>
<gene>
    <name evidence="15" type="ORF">UCRPC4_g03613</name>
</gene>
<evidence type="ECO:0000313" key="15">
    <source>
        <dbReference type="EMBL" id="KKY21509.1"/>
    </source>
</evidence>
<dbReference type="Pfam" id="PF04181">
    <property type="entry name" value="RPAP2_Rtr1"/>
    <property type="match status" value="1"/>
</dbReference>
<evidence type="ECO:0000256" key="7">
    <source>
        <dbReference type="ARBA" id="ARBA00022912"/>
    </source>
</evidence>
<name>A0A0G2EGE5_PHACM</name>
<evidence type="ECO:0000256" key="4">
    <source>
        <dbReference type="ARBA" id="ARBA00022771"/>
    </source>
</evidence>
<keyword evidence="4 12" id="KW-0863">Zinc-finger</keyword>
<dbReference type="PANTHER" id="PTHR14732">
    <property type="entry name" value="RNA POLYMERASE II SUBUNIT B1 CTD PHOSPHATASE RPAP2-RELATED"/>
    <property type="match status" value="1"/>
</dbReference>
<sequence length="290" mass="32363">MPPKQSKESKSSEEAPQESQIRATAIRHAKLIQEQKDIQNNVLDNIIAFVDLPSTSDADPANPLTADVASFKRGLRTFQQRDYDDLITERNISDKCGYTLCHRPKKKDETTATDRILWGEKGTELKIVPRAELEKWCSQKCAERAMFVRVQLNESPAWVVGAKKEDIILLDEARPKGQPKTSEQPTKSLAPSKQDVALADGIRQLAIRDGLNAEDEEALRRIQQLVRERGRPDHAGTSEAVKLVENKPKGTPRPPKPTETRDAGAIEGFRPNLTTDDNENDSSEPNILGI</sequence>
<feature type="compositionally biased region" description="Basic and acidic residues" evidence="13">
    <location>
        <begin position="1"/>
        <end position="13"/>
    </location>
</feature>
<dbReference type="GO" id="GO:0043175">
    <property type="term" value="F:RNA polymerase core enzyme binding"/>
    <property type="evidence" value="ECO:0007669"/>
    <property type="project" value="UniProtKB-UniRule"/>
</dbReference>
<dbReference type="EMBL" id="LCWF01000084">
    <property type="protein sequence ID" value="KKY21509.1"/>
    <property type="molecule type" value="Genomic_DNA"/>
</dbReference>
<feature type="domain" description="RTR1-type" evidence="14">
    <location>
        <begin position="73"/>
        <end position="161"/>
    </location>
</feature>
<keyword evidence="5 12" id="KW-0378">Hydrolase</keyword>
<dbReference type="PANTHER" id="PTHR14732:SF0">
    <property type="entry name" value="RNA POLYMERASE II SUBUNIT B1 CTD PHOSPHATASE RPAP2-RELATED"/>
    <property type="match status" value="1"/>
</dbReference>
<evidence type="ECO:0000259" key="14">
    <source>
        <dbReference type="PROSITE" id="PS51479"/>
    </source>
</evidence>
<evidence type="ECO:0000256" key="10">
    <source>
        <dbReference type="ARBA" id="ARBA00048336"/>
    </source>
</evidence>
<comment type="catalytic activity">
    <reaction evidence="9 12">
        <text>O-phospho-L-seryl-[protein] + H2O = L-seryl-[protein] + phosphate</text>
        <dbReference type="Rhea" id="RHEA:20629"/>
        <dbReference type="Rhea" id="RHEA-COMP:9863"/>
        <dbReference type="Rhea" id="RHEA-COMP:11604"/>
        <dbReference type="ChEBI" id="CHEBI:15377"/>
        <dbReference type="ChEBI" id="CHEBI:29999"/>
        <dbReference type="ChEBI" id="CHEBI:43474"/>
        <dbReference type="ChEBI" id="CHEBI:83421"/>
        <dbReference type="EC" id="3.1.3.16"/>
    </reaction>
</comment>
<dbReference type="AlphaFoldDB" id="A0A0G2EGE5"/>
<evidence type="ECO:0000313" key="16">
    <source>
        <dbReference type="Proteomes" id="UP000053317"/>
    </source>
</evidence>
<evidence type="ECO:0000256" key="12">
    <source>
        <dbReference type="RuleBase" id="RU367080"/>
    </source>
</evidence>
<keyword evidence="3 12" id="KW-0479">Metal-binding</keyword>
<keyword evidence="7 12" id="KW-0904">Protein phosphatase</keyword>
<evidence type="ECO:0000256" key="1">
    <source>
        <dbReference type="ARBA" id="ARBA00004123"/>
    </source>
</evidence>
<evidence type="ECO:0000256" key="3">
    <source>
        <dbReference type="ARBA" id="ARBA00022723"/>
    </source>
</evidence>
<feature type="region of interest" description="Disordered" evidence="13">
    <location>
        <begin position="171"/>
        <end position="195"/>
    </location>
</feature>